<reference evidence="8 9" key="2">
    <citation type="submission" date="2018-10" db="EMBL/GenBank/DDBJ databases">
        <title>Genome sequences of five Lactobacillus pentosus strains isolated from brines of traditionally fermented spanish-style green table olives and differences between them.</title>
        <authorList>
            <person name="Jimenez Diaz R."/>
        </authorList>
    </citation>
    <scope>NUCLEOTIDE SEQUENCE [LARGE SCALE GENOMIC DNA]</scope>
    <source>
        <strain evidence="5 8">IG10</strain>
        <strain evidence="6 9">IG8</strain>
    </source>
</reference>
<dbReference type="RefSeq" id="WP_003637978.1">
    <property type="nucleotide sequence ID" value="NZ_BOUG01000001.1"/>
</dbReference>
<feature type="transmembrane region" description="Helical" evidence="1">
    <location>
        <begin position="46"/>
        <end position="69"/>
    </location>
</feature>
<name>A0A2K9ICD6_LACPE</name>
<comment type="caution">
    <text evidence="2">The sequence shown here is derived from an EMBL/GenBank/DDBJ whole genome shotgun (WGS) entry which is preliminary data.</text>
</comment>
<protein>
    <recommendedName>
        <fullName evidence="11">Prophage Lp1 protein 6</fullName>
    </recommendedName>
</protein>
<evidence type="ECO:0000256" key="1">
    <source>
        <dbReference type="SAM" id="Phobius"/>
    </source>
</evidence>
<feature type="transmembrane region" description="Helical" evidence="1">
    <location>
        <begin position="12"/>
        <end position="34"/>
    </location>
</feature>
<dbReference type="Proteomes" id="UP001263852">
    <property type="component" value="Unassembled WGS sequence"/>
</dbReference>
<evidence type="ECO:0008006" key="11">
    <source>
        <dbReference type="Google" id="ProtNLM"/>
    </source>
</evidence>
<reference evidence="4 7" key="1">
    <citation type="submission" date="2018-03" db="EMBL/GenBank/DDBJ databases">
        <title>Draft Genome Sequences of six Lactobacillus pentosus Strains Isolated from Brines of Traditionally Fermented Spanish-Style Green Table Olives.</title>
        <authorList>
            <person name="Calero-Delgado B."/>
            <person name="Martin-Platero A.M."/>
            <person name="Perez-Pulido A.J."/>
            <person name="Benitez-Cabello A."/>
            <person name="Casimiro-Soriguer C.S."/>
            <person name="Martinez-Bueno M."/>
            <person name="Arroyo-Lopez F.N."/>
            <person name="Rodriguez-Gomez F."/>
            <person name="Bautista-Gallego J."/>
            <person name="Garrido-Fernandez A."/>
            <person name="Jimenez-Diaz R."/>
        </authorList>
    </citation>
    <scope>NUCLEOTIDE SEQUENCE [LARGE SCALE GENOMIC DNA]</scope>
    <source>
        <strain evidence="4 7">IG2</strain>
    </source>
</reference>
<dbReference type="KEGG" id="lpg:BB562_12550"/>
<evidence type="ECO:0000313" key="5">
    <source>
        <dbReference type="EMBL" id="RMW43366.1"/>
    </source>
</evidence>
<gene>
    <name evidence="4" type="ORF">C6Y08_05110</name>
    <name evidence="6" type="ORF">D6U17_02745</name>
    <name evidence="5" type="ORF">D6U18_16065</name>
    <name evidence="2" type="ORF">RI536_11625</name>
    <name evidence="3" type="ORF">RI555_12405</name>
</gene>
<sequence length="122" mass="12265">MKSKNLALTNGIVGLVGGIILLFGGWFIAGGILSDAANGSVSGTSGAAGFLTILKIAILALGIIALIYYKGDDRVNTAPGVLLIVGGAIALIPFLGWVGGIITIIGGSLYLATLKHFSQPQA</sequence>
<evidence type="ECO:0000313" key="10">
    <source>
        <dbReference type="Proteomes" id="UP001267003"/>
    </source>
</evidence>
<dbReference type="EMBL" id="PVOB01000065">
    <property type="protein sequence ID" value="PRO95347.1"/>
    <property type="molecule type" value="Genomic_DNA"/>
</dbReference>
<dbReference type="Proteomes" id="UP000238378">
    <property type="component" value="Unassembled WGS sequence"/>
</dbReference>
<evidence type="ECO:0000313" key="6">
    <source>
        <dbReference type="EMBL" id="RMW56790.1"/>
    </source>
</evidence>
<dbReference type="EMBL" id="RDCL01000031">
    <property type="protein sequence ID" value="RMW56790.1"/>
    <property type="molecule type" value="Genomic_DNA"/>
</dbReference>
<dbReference type="Proteomes" id="UP001267003">
    <property type="component" value="Unassembled WGS sequence"/>
</dbReference>
<accession>A0A2K9ICD6</accession>
<dbReference type="EMBL" id="JAVLAQ010000001">
    <property type="protein sequence ID" value="MDT6990733.1"/>
    <property type="molecule type" value="Genomic_DNA"/>
</dbReference>
<keyword evidence="1" id="KW-0812">Transmembrane</keyword>
<dbReference type="Proteomes" id="UP000281061">
    <property type="component" value="Unassembled WGS sequence"/>
</dbReference>
<evidence type="ECO:0000313" key="8">
    <source>
        <dbReference type="Proteomes" id="UP000276249"/>
    </source>
</evidence>
<dbReference type="EMBL" id="JAVLAO010000001">
    <property type="protein sequence ID" value="MDT7039762.1"/>
    <property type="molecule type" value="Genomic_DNA"/>
</dbReference>
<evidence type="ECO:0000313" key="7">
    <source>
        <dbReference type="Proteomes" id="UP000238378"/>
    </source>
</evidence>
<proteinExistence type="predicted"/>
<evidence type="ECO:0000313" key="2">
    <source>
        <dbReference type="EMBL" id="MDT6990733.1"/>
    </source>
</evidence>
<dbReference type="Proteomes" id="UP000276249">
    <property type="component" value="Unassembled WGS sequence"/>
</dbReference>
<organism evidence="2 10">
    <name type="scientific">Lactiplantibacillus pentosus</name>
    <name type="common">Lactobacillus pentosus</name>
    <dbReference type="NCBI Taxonomy" id="1589"/>
    <lineage>
        <taxon>Bacteria</taxon>
        <taxon>Bacillati</taxon>
        <taxon>Bacillota</taxon>
        <taxon>Bacilli</taxon>
        <taxon>Lactobacillales</taxon>
        <taxon>Lactobacillaceae</taxon>
        <taxon>Lactiplantibacillus</taxon>
    </lineage>
</organism>
<evidence type="ECO:0000313" key="3">
    <source>
        <dbReference type="EMBL" id="MDT7039762.1"/>
    </source>
</evidence>
<reference evidence="2" key="3">
    <citation type="submission" date="2023-08" db="EMBL/GenBank/DDBJ databases">
        <authorList>
            <person name="Page C.A."/>
            <person name="Perez-Diaz I.M."/>
        </authorList>
    </citation>
    <scope>NUCLEOTIDE SEQUENCE</scope>
    <source>
        <strain evidence="3">1.8.9</strain>
        <strain evidence="2">7.8.46</strain>
    </source>
</reference>
<keyword evidence="1" id="KW-0472">Membrane</keyword>
<feature type="transmembrane region" description="Helical" evidence="1">
    <location>
        <begin position="81"/>
        <end position="112"/>
    </location>
</feature>
<dbReference type="EMBL" id="RDCJ01000114">
    <property type="protein sequence ID" value="RMW43366.1"/>
    <property type="molecule type" value="Genomic_DNA"/>
</dbReference>
<keyword evidence="1" id="KW-1133">Transmembrane helix</keyword>
<dbReference type="AlphaFoldDB" id="A0A2K9ICD6"/>
<evidence type="ECO:0000313" key="9">
    <source>
        <dbReference type="Proteomes" id="UP000281061"/>
    </source>
</evidence>
<keyword evidence="7" id="KW-1185">Reference proteome</keyword>
<evidence type="ECO:0000313" key="4">
    <source>
        <dbReference type="EMBL" id="PRO95347.1"/>
    </source>
</evidence>